<keyword evidence="1" id="KW-0812">Transmembrane</keyword>
<dbReference type="OrthoDB" id="9808870at2"/>
<feature type="transmembrane region" description="Helical" evidence="1">
    <location>
        <begin position="68"/>
        <end position="85"/>
    </location>
</feature>
<gene>
    <name evidence="2" type="ORF">AVO44_07795</name>
</gene>
<feature type="transmembrane region" description="Helical" evidence="1">
    <location>
        <begin position="26"/>
        <end position="48"/>
    </location>
</feature>
<dbReference type="Proteomes" id="UP000053690">
    <property type="component" value="Unassembled WGS sequence"/>
</dbReference>
<name>A0A0X3TWJ2_9RHOB</name>
<evidence type="ECO:0000313" key="3">
    <source>
        <dbReference type="Proteomes" id="UP000053690"/>
    </source>
</evidence>
<keyword evidence="1" id="KW-0472">Membrane</keyword>
<reference evidence="3" key="1">
    <citation type="submission" date="2015-12" db="EMBL/GenBank/DDBJ databases">
        <authorList>
            <person name="Zhang G."/>
            <person name="Stingl U."/>
        </authorList>
    </citation>
    <scope>NUCLEOTIDE SEQUENCE [LARGE SCALE GENOMIC DNA]</scope>
    <source>
        <strain evidence="3">ZGT108</strain>
    </source>
</reference>
<keyword evidence="1" id="KW-1133">Transmembrane helix</keyword>
<keyword evidence="3" id="KW-1185">Reference proteome</keyword>
<sequence length="97" mass="10468">MGLAASAASAFIFKGIRHVLEGRDHLLFVICMILSAATLRALVARATGFTVGHSVTLVMAYFGLAPQISWFIPAVEALIAPLIILRRDPRSFETNGE</sequence>
<dbReference type="InterPro" id="IPR032809">
    <property type="entry name" value="Put_HupE_UreJ"/>
</dbReference>
<accession>A0A0X3TWJ2</accession>
<dbReference type="EMBL" id="LQBP01000003">
    <property type="protein sequence ID" value="KUJ80058.1"/>
    <property type="molecule type" value="Genomic_DNA"/>
</dbReference>
<evidence type="ECO:0000313" key="2">
    <source>
        <dbReference type="EMBL" id="KUJ80058.1"/>
    </source>
</evidence>
<protein>
    <submittedName>
        <fullName evidence="2">Uncharacterized protein</fullName>
    </submittedName>
</protein>
<proteinExistence type="predicted"/>
<dbReference type="Pfam" id="PF13795">
    <property type="entry name" value="HupE_UreJ_2"/>
    <property type="match status" value="1"/>
</dbReference>
<dbReference type="RefSeq" id="WP_068334948.1">
    <property type="nucleotide sequence ID" value="NZ_LQBP01000003.1"/>
</dbReference>
<dbReference type="STRING" id="1685378.AVO44_07795"/>
<organism evidence="2 3">
    <name type="scientific">Ruegeria profundi</name>
    <dbReference type="NCBI Taxonomy" id="1685378"/>
    <lineage>
        <taxon>Bacteria</taxon>
        <taxon>Pseudomonadati</taxon>
        <taxon>Pseudomonadota</taxon>
        <taxon>Alphaproteobacteria</taxon>
        <taxon>Rhodobacterales</taxon>
        <taxon>Roseobacteraceae</taxon>
        <taxon>Ruegeria</taxon>
    </lineage>
</organism>
<evidence type="ECO:0000256" key="1">
    <source>
        <dbReference type="SAM" id="Phobius"/>
    </source>
</evidence>
<comment type="caution">
    <text evidence="2">The sequence shown here is derived from an EMBL/GenBank/DDBJ whole genome shotgun (WGS) entry which is preliminary data.</text>
</comment>
<dbReference type="AlphaFoldDB" id="A0A0X3TWJ2"/>